<reference evidence="2 3" key="1">
    <citation type="submission" date="2018-06" db="EMBL/GenBank/DDBJ databases">
        <authorList>
            <consortium name="Pathogen Informatics"/>
            <person name="Doyle S."/>
        </authorList>
    </citation>
    <scope>NUCLEOTIDE SEQUENCE [LARGE SCALE GENOMIC DNA]</scope>
    <source>
        <strain evidence="2 3">NCTC11224</strain>
    </source>
</reference>
<dbReference type="Proteomes" id="UP000251853">
    <property type="component" value="Unassembled WGS sequence"/>
</dbReference>
<gene>
    <name evidence="2" type="ORF">NCTC11224_01629</name>
</gene>
<evidence type="ECO:0000313" key="3">
    <source>
        <dbReference type="Proteomes" id="UP000251853"/>
    </source>
</evidence>
<keyword evidence="1" id="KW-0812">Transmembrane</keyword>
<evidence type="ECO:0000256" key="1">
    <source>
        <dbReference type="SAM" id="Phobius"/>
    </source>
</evidence>
<accession>A0A2X2TWT3</accession>
<organism evidence="2 3">
    <name type="scientific">Enterocloster clostridioformis</name>
    <dbReference type="NCBI Taxonomy" id="1531"/>
    <lineage>
        <taxon>Bacteria</taxon>
        <taxon>Bacillati</taxon>
        <taxon>Bacillota</taxon>
        <taxon>Clostridia</taxon>
        <taxon>Lachnospirales</taxon>
        <taxon>Lachnospiraceae</taxon>
        <taxon>Enterocloster</taxon>
    </lineage>
</organism>
<proteinExistence type="predicted"/>
<keyword evidence="3" id="KW-1185">Reference proteome</keyword>
<evidence type="ECO:0000313" key="2">
    <source>
        <dbReference type="EMBL" id="SQB10312.1"/>
    </source>
</evidence>
<dbReference type="AlphaFoldDB" id="A0A2X2TWT3"/>
<protein>
    <submittedName>
        <fullName evidence="2">Uncharacterized protein</fullName>
    </submittedName>
</protein>
<feature type="transmembrane region" description="Helical" evidence="1">
    <location>
        <begin position="6"/>
        <end position="25"/>
    </location>
</feature>
<name>A0A2X2TWT3_9FIRM</name>
<sequence>MKRKAFYCICIAAPITFVGAVLALWKCRRKRRYIVR</sequence>
<keyword evidence="1" id="KW-1133">Transmembrane helix</keyword>
<dbReference type="EMBL" id="UAVW01000003">
    <property type="protein sequence ID" value="SQB10312.1"/>
    <property type="molecule type" value="Genomic_DNA"/>
</dbReference>
<keyword evidence="1" id="KW-0472">Membrane</keyword>